<dbReference type="InterPro" id="IPR009014">
    <property type="entry name" value="Transketo_C/PFOR_II"/>
</dbReference>
<feature type="domain" description="Transketolase-like pyrimidine-binding" evidence="11">
    <location>
        <begin position="379"/>
        <end position="551"/>
    </location>
</feature>
<evidence type="ECO:0000256" key="6">
    <source>
        <dbReference type="ARBA" id="ARBA00022723"/>
    </source>
</evidence>
<evidence type="ECO:0000256" key="8">
    <source>
        <dbReference type="ARBA" id="ARBA00023052"/>
    </source>
</evidence>
<dbReference type="CDD" id="cd07033">
    <property type="entry name" value="TPP_PYR_DXS_TK_like"/>
    <property type="match status" value="1"/>
</dbReference>
<evidence type="ECO:0000256" key="4">
    <source>
        <dbReference type="ARBA" id="ARBA00013152"/>
    </source>
</evidence>
<evidence type="ECO:0000256" key="1">
    <source>
        <dbReference type="ARBA" id="ARBA00001946"/>
    </source>
</evidence>
<dbReference type="EMBL" id="CP146369">
    <property type="protein sequence ID" value="WWT53430.1"/>
    <property type="molecule type" value="Genomic_DNA"/>
</dbReference>
<dbReference type="Proteomes" id="UP001363460">
    <property type="component" value="Chromosome"/>
</dbReference>
<dbReference type="SUPFAM" id="SSF52518">
    <property type="entry name" value="Thiamin diphosphate-binding fold (THDP-binding)"/>
    <property type="match status" value="2"/>
</dbReference>
<dbReference type="InterPro" id="IPR055152">
    <property type="entry name" value="Transketolase-like_C_2"/>
</dbReference>
<dbReference type="Pfam" id="PF02779">
    <property type="entry name" value="Transket_pyr"/>
    <property type="match status" value="1"/>
</dbReference>
<name>A0ABZ2I714_9CAUL</name>
<dbReference type="SUPFAM" id="SSF52922">
    <property type="entry name" value="TK C-terminal domain-like"/>
    <property type="match status" value="1"/>
</dbReference>
<keyword evidence="8" id="KW-0786">Thiamine pyrophosphate</keyword>
<dbReference type="InterPro" id="IPR005478">
    <property type="entry name" value="Transketolase_bac-like"/>
</dbReference>
<evidence type="ECO:0000313" key="13">
    <source>
        <dbReference type="Proteomes" id="UP001363460"/>
    </source>
</evidence>
<proteinExistence type="inferred from homology"/>
<evidence type="ECO:0000256" key="2">
    <source>
        <dbReference type="ARBA" id="ARBA00001964"/>
    </source>
</evidence>
<keyword evidence="6" id="KW-0479">Metal-binding</keyword>
<keyword evidence="13" id="KW-1185">Reference proteome</keyword>
<evidence type="ECO:0000313" key="12">
    <source>
        <dbReference type="EMBL" id="WWT53430.1"/>
    </source>
</evidence>
<dbReference type="Gene3D" id="3.40.50.970">
    <property type="match status" value="2"/>
</dbReference>
<sequence>MTVAEEILKPNTASIDQLCIDTIRTLSMDAVQKAESGHPGTPMALAPVIYTLWQRVLRYDPTDPLWLNRDRFVLSNGHASMLLYSILHLTGVRQCGPDHERLDTPSVSLDDIKAFRQLDSRCPGHPEYGHTTGVETTTGPLGQGCGTSVGMAIAERWLSTHFNRPGFTIFDHDVYVLCSDGDLMEGVSSEAASIAGHLMLGNLCWIYDCNTITIEGHTDLTFTEDVAARFLAYGWNVLHVGDANDVERMAEALQAFREHDSTPTLIIVNSHIGYGAPHKQDTSAAHGEPLGEEEVRLAKRRYGWPEDAHFLIPDGVRAHFDAGVGRRGRAARTAWGESYDAYRVQHPDLAAQLDQMARGEAPRGWDAALPVFPADAKGLASRASSAQALNAVAAHYPWLVGGSADLSPSTKTNLTFEAAGDFEVGAYAGRNLHFGIREHAMGAVLSGMALSGLRAYGSSFLIFSDYMKPSIRLAALMRLPVIYIYTHDSIGLGEDGPTHQSIEQLVGLRAIPNLIVLRPADANEVVEAWRVIGTLKDQPVCLVLSRRALPTFDRTLYASAQGLARGAYVMAGSRADDPEVILIGAGSEVAVCVAAFKRLTQQGVDARVVSMPSWELFEQQDLAYRDSVLPPGVMARVSVEAGAVIGWDRYVGSAGARIGMRSFGASAPADDLMARFGFTADAVFEAAKAQLITAKGQGV</sequence>
<evidence type="ECO:0000256" key="5">
    <source>
        <dbReference type="ARBA" id="ARBA00022679"/>
    </source>
</evidence>
<comment type="similarity">
    <text evidence="3">Belongs to the transketolase family.</text>
</comment>
<dbReference type="InterPro" id="IPR005474">
    <property type="entry name" value="Transketolase_N"/>
</dbReference>
<comment type="cofactor">
    <cofactor evidence="2">
        <name>thiamine diphosphate</name>
        <dbReference type="ChEBI" id="CHEBI:58937"/>
    </cofactor>
</comment>
<organism evidence="12 13">
    <name type="scientific">Brevundimonas olei</name>
    <dbReference type="NCBI Taxonomy" id="657642"/>
    <lineage>
        <taxon>Bacteria</taxon>
        <taxon>Pseudomonadati</taxon>
        <taxon>Pseudomonadota</taxon>
        <taxon>Alphaproteobacteria</taxon>
        <taxon>Caulobacterales</taxon>
        <taxon>Caulobacteraceae</taxon>
        <taxon>Brevundimonas</taxon>
    </lineage>
</organism>
<accession>A0ABZ2I714</accession>
<dbReference type="RefSeq" id="WP_338575142.1">
    <property type="nucleotide sequence ID" value="NZ_CP146369.1"/>
</dbReference>
<evidence type="ECO:0000256" key="10">
    <source>
        <dbReference type="NCBIfam" id="TIGR00232"/>
    </source>
</evidence>
<dbReference type="PANTHER" id="PTHR43522:SF2">
    <property type="entry name" value="TRANSKETOLASE 1-RELATED"/>
    <property type="match status" value="1"/>
</dbReference>
<gene>
    <name evidence="12" type="primary">tkt</name>
    <name evidence="12" type="ORF">V8J38_09115</name>
</gene>
<evidence type="ECO:0000256" key="7">
    <source>
        <dbReference type="ARBA" id="ARBA00022842"/>
    </source>
</evidence>
<evidence type="ECO:0000259" key="11">
    <source>
        <dbReference type="SMART" id="SM00861"/>
    </source>
</evidence>
<dbReference type="NCBIfam" id="TIGR00232">
    <property type="entry name" value="tktlase_bact"/>
    <property type="match status" value="1"/>
</dbReference>
<keyword evidence="5 12" id="KW-0808">Transferase</keyword>
<protein>
    <recommendedName>
        <fullName evidence="4 10">Transketolase</fullName>
        <ecNumber evidence="4 10">2.2.1.1</ecNumber>
    </recommendedName>
</protein>
<dbReference type="Gene3D" id="3.40.50.920">
    <property type="match status" value="1"/>
</dbReference>
<evidence type="ECO:0000256" key="9">
    <source>
        <dbReference type="ARBA" id="ARBA00049473"/>
    </source>
</evidence>
<dbReference type="Pfam" id="PF00456">
    <property type="entry name" value="Transketolase_N"/>
    <property type="match status" value="1"/>
</dbReference>
<dbReference type="EC" id="2.2.1.1" evidence="4 10"/>
<comment type="catalytic activity">
    <reaction evidence="9">
        <text>D-sedoheptulose 7-phosphate + D-glyceraldehyde 3-phosphate = aldehydo-D-ribose 5-phosphate + D-xylulose 5-phosphate</text>
        <dbReference type="Rhea" id="RHEA:10508"/>
        <dbReference type="ChEBI" id="CHEBI:57483"/>
        <dbReference type="ChEBI" id="CHEBI:57737"/>
        <dbReference type="ChEBI" id="CHEBI:58273"/>
        <dbReference type="ChEBI" id="CHEBI:59776"/>
        <dbReference type="EC" id="2.2.1.1"/>
    </reaction>
</comment>
<dbReference type="InterPro" id="IPR029061">
    <property type="entry name" value="THDP-binding"/>
</dbReference>
<dbReference type="InterPro" id="IPR033247">
    <property type="entry name" value="Transketolase_fam"/>
</dbReference>
<dbReference type="PANTHER" id="PTHR43522">
    <property type="entry name" value="TRANSKETOLASE"/>
    <property type="match status" value="1"/>
</dbReference>
<keyword evidence="7" id="KW-0460">Magnesium</keyword>
<dbReference type="InterPro" id="IPR005475">
    <property type="entry name" value="Transketolase-like_Pyr-bd"/>
</dbReference>
<reference evidence="12 13" key="1">
    <citation type="submission" date="2024-02" db="EMBL/GenBank/DDBJ databases">
        <title>Distribution and functional of Brevundimonas-related endobacteria within Verticillium dahliae.</title>
        <authorList>
            <person name="Zeng H."/>
        </authorList>
    </citation>
    <scope>NUCLEOTIDE SEQUENCE [LARGE SCALE GENOMIC DNA]</scope>
    <source>
        <strain evidence="12 13">TRM 44200</strain>
    </source>
</reference>
<dbReference type="Pfam" id="PF22613">
    <property type="entry name" value="Transketolase_C_1"/>
    <property type="match status" value="1"/>
</dbReference>
<evidence type="ECO:0000256" key="3">
    <source>
        <dbReference type="ARBA" id="ARBA00007131"/>
    </source>
</evidence>
<comment type="cofactor">
    <cofactor evidence="1">
        <name>Mg(2+)</name>
        <dbReference type="ChEBI" id="CHEBI:18420"/>
    </cofactor>
</comment>
<dbReference type="CDD" id="cd02012">
    <property type="entry name" value="TPP_TK"/>
    <property type="match status" value="1"/>
</dbReference>
<dbReference type="SMART" id="SM00861">
    <property type="entry name" value="Transket_pyr"/>
    <property type="match status" value="1"/>
</dbReference>
<dbReference type="GO" id="GO:0004802">
    <property type="term" value="F:transketolase activity"/>
    <property type="evidence" value="ECO:0007669"/>
    <property type="project" value="UniProtKB-EC"/>
</dbReference>